<dbReference type="HOGENOM" id="CLU_001993_0_0_6"/>
<dbReference type="Gene3D" id="3.40.50.300">
    <property type="entry name" value="P-loop containing nucleotide triphosphate hydrolases"/>
    <property type="match status" value="1"/>
</dbReference>
<proteinExistence type="predicted"/>
<dbReference type="STRING" id="765911.Thivi_1098"/>
<dbReference type="EMBL" id="CP003154">
    <property type="protein sequence ID" value="AFL73129.1"/>
    <property type="molecule type" value="Genomic_DNA"/>
</dbReference>
<evidence type="ECO:0000313" key="3">
    <source>
        <dbReference type="Proteomes" id="UP000006062"/>
    </source>
</evidence>
<dbReference type="AlphaFoldDB" id="I3Y811"/>
<dbReference type="Pfam" id="PF13191">
    <property type="entry name" value="AAA_16"/>
    <property type="match status" value="1"/>
</dbReference>
<dbReference type="SUPFAM" id="SSF52540">
    <property type="entry name" value="P-loop containing nucleoside triphosphate hydrolases"/>
    <property type="match status" value="1"/>
</dbReference>
<protein>
    <submittedName>
        <fullName evidence="2">Putative ATPase</fullName>
    </submittedName>
</protein>
<keyword evidence="3" id="KW-1185">Reference proteome</keyword>
<gene>
    <name evidence="2" type="ordered locus">Thivi_1098</name>
</gene>
<reference evidence="2 3" key="1">
    <citation type="submission" date="2012-06" db="EMBL/GenBank/DDBJ databases">
        <title>Complete sequence of Thiocystis violascens DSM 198.</title>
        <authorList>
            <consortium name="US DOE Joint Genome Institute"/>
            <person name="Lucas S."/>
            <person name="Han J."/>
            <person name="Lapidus A."/>
            <person name="Cheng J.-F."/>
            <person name="Goodwin L."/>
            <person name="Pitluck S."/>
            <person name="Peters L."/>
            <person name="Ovchinnikova G."/>
            <person name="Teshima H."/>
            <person name="Detter J.C."/>
            <person name="Han C."/>
            <person name="Tapia R."/>
            <person name="Land M."/>
            <person name="Hauser L."/>
            <person name="Kyrpides N."/>
            <person name="Ivanova N."/>
            <person name="Pagani I."/>
            <person name="Vogl K."/>
            <person name="Liu Z."/>
            <person name="Frigaard N.-U."/>
            <person name="Bryant D."/>
            <person name="Woyke T."/>
        </authorList>
    </citation>
    <scope>NUCLEOTIDE SEQUENCE [LARGE SCALE GENOMIC DNA]</scope>
    <source>
        <strain evidence="3">ATCC 17096 / DSM 198 / 6111</strain>
    </source>
</reference>
<dbReference type="InterPro" id="IPR041664">
    <property type="entry name" value="AAA_16"/>
</dbReference>
<accession>I3Y811</accession>
<dbReference type="Proteomes" id="UP000006062">
    <property type="component" value="Chromosome"/>
</dbReference>
<dbReference type="PANTHER" id="PTHR43642:SF1">
    <property type="entry name" value="HYBRID SIGNAL TRANSDUCTION HISTIDINE KINASE G"/>
    <property type="match status" value="1"/>
</dbReference>
<feature type="domain" description="Orc1-like AAA ATPase" evidence="1">
    <location>
        <begin position="41"/>
        <end position="220"/>
    </location>
</feature>
<sequence length="1050" mass="115691">MQTFDPLASSALSWAPFIATEILPMHHEPRILERLQALPHLYGRDRELASLSRALERLTDEGLRALFVAGYSGVGKTALVNDLQRHLSRRQSLFIRGKFEQFQRYWPFLAPAQALRQLCQWLLAEPEAERARWRDRLLEGLGPDAGALFEILPELAALIGPQPPAPKLGSLETQIRLRALLVTLVRQIATPTHPLVLFLDDLQWADQPSLDLIGALLQDSAINGFLLLGAYRDNAVDTDHPLSRLLRQPTAAGEPPPVLTLTDLTPDDLALLLADLLDMQPDAVRPLAAALHAKTGGNPFFTLEFIQALSRDGALRPAPEPGAWHWDTASIASRPASANVADFLAAGLTELEDATAETLVAVACLGNACTLDRLALATGTAPDALAGQLRPALERGILIAPDANVSLRFCHDRMQQAVHQLRDDAWRDRLHLAMARRFAQAGDAPAHRFSAAEHYAVAADLIVETAERSRVRALFLSAAQQVRQSGSFAAAERFLRLGIDLLSPDAWQSDPDATFALHAELHLVLYSLARHAEADETYRILADHASSPLQLVDPACVQMTHLSNRVLYWEAIELGLALLARLGIAVPLADLDQSLQELRSSFPDIFLAHKGMIASLRTDSAIERQLEAFYRHVTAGALEQLPKRHDQIDERLAGSAKVINAMIPAANSAHPMLAPWLVLRAGRLWIENGYCAATLFPLACIGVTVIGLRSDFATAQRLVQVALAVGTTLENSRETARACFIYANYIGHWLHPIEEDVAHARRAFGELLRAGDLGVASYTFYASQAALLDTGAHLAEIQAENAAALMFASKLGHLHTEQSYLPYRQLIRALEGKTAGHGRFEDADFDEQAHQVAARSNPMALSYFHLYRALAACLFRDEQALVHHAESVVGLCMPIHCHYATALVNLLHSLALIQQVRSTAETEHPALLERIDLNQRWLKARAADAPMNFDHLHALVDAERLDALDQPQAALQAFEQAMRKVSEVRRPWHRALIVERAGDCFRRRGMEDTGRLHLTQAHALYTQWGAHGKARAMRERLPFLDASALDGSNA</sequence>
<evidence type="ECO:0000259" key="1">
    <source>
        <dbReference type="Pfam" id="PF13191"/>
    </source>
</evidence>
<dbReference type="PANTHER" id="PTHR43642">
    <property type="entry name" value="HYBRID SIGNAL TRANSDUCTION HISTIDINE KINASE G"/>
    <property type="match status" value="1"/>
</dbReference>
<organism evidence="2 3">
    <name type="scientific">Thiocystis violascens (strain ATCC 17096 / DSM 198 / 6111)</name>
    <name type="common">Chromatium violascens</name>
    <dbReference type="NCBI Taxonomy" id="765911"/>
    <lineage>
        <taxon>Bacteria</taxon>
        <taxon>Pseudomonadati</taxon>
        <taxon>Pseudomonadota</taxon>
        <taxon>Gammaproteobacteria</taxon>
        <taxon>Chromatiales</taxon>
        <taxon>Chromatiaceae</taxon>
        <taxon>Thiocystis</taxon>
    </lineage>
</organism>
<evidence type="ECO:0000313" key="2">
    <source>
        <dbReference type="EMBL" id="AFL73129.1"/>
    </source>
</evidence>
<dbReference type="InterPro" id="IPR027417">
    <property type="entry name" value="P-loop_NTPase"/>
</dbReference>
<name>I3Y811_THIV6</name>
<dbReference type="eggNOG" id="COG3899">
    <property type="taxonomic scope" value="Bacteria"/>
</dbReference>
<dbReference type="RefSeq" id="WP_014777614.1">
    <property type="nucleotide sequence ID" value="NC_018012.1"/>
</dbReference>
<dbReference type="KEGG" id="tvi:Thivi_1098"/>
<dbReference type="OrthoDB" id="9801841at2"/>
<dbReference type="InterPro" id="IPR053159">
    <property type="entry name" value="Hybrid_Histidine_Kinase"/>
</dbReference>